<name>A0A1H2L9D4_9ACTN</name>
<gene>
    <name evidence="2" type="ORF">SAMN04488563_5408</name>
</gene>
<feature type="region of interest" description="Disordered" evidence="1">
    <location>
        <begin position="238"/>
        <end position="291"/>
    </location>
</feature>
<proteinExistence type="predicted"/>
<dbReference type="AlphaFoldDB" id="A0A1H2L9D4"/>
<evidence type="ECO:0000313" key="2">
    <source>
        <dbReference type="EMBL" id="SDU77066.1"/>
    </source>
</evidence>
<organism evidence="2 3">
    <name type="scientific">Jiangella alkaliphila</name>
    <dbReference type="NCBI Taxonomy" id="419479"/>
    <lineage>
        <taxon>Bacteria</taxon>
        <taxon>Bacillati</taxon>
        <taxon>Actinomycetota</taxon>
        <taxon>Actinomycetes</taxon>
        <taxon>Jiangellales</taxon>
        <taxon>Jiangellaceae</taxon>
        <taxon>Jiangella</taxon>
    </lineage>
</organism>
<evidence type="ECO:0000256" key="1">
    <source>
        <dbReference type="SAM" id="MobiDB-lite"/>
    </source>
</evidence>
<keyword evidence="3" id="KW-1185">Reference proteome</keyword>
<dbReference type="EMBL" id="LT629791">
    <property type="protein sequence ID" value="SDU77066.1"/>
    <property type="molecule type" value="Genomic_DNA"/>
</dbReference>
<sequence>MTAGNAQEEHCVVGQLQLSVRVTSADVGLGRPVTRFEWQVESTDPDLPGTMSKDHLYELADRQLTGREGLRLLARALISAGEDFHEAGHGDLRYPFWLAAIAHRHLTDLTVVAWTGVSPTEIITVGIPTDRFMLAVDLTREILRASTQMQGPGLHGPETLSVLQDFAARADRDVAVPDPGDPNGPPLYEGPAGEAHHHLAPGSYDAHLRHHPDHELTVFVAEAPMTDGLMAAAYRPVDADQRPSTSPADPPSASPGNARHPNPPGQPGGWTPRPPTPPHGPDHTDPPAPGL</sequence>
<protein>
    <submittedName>
        <fullName evidence="2">Uncharacterized protein</fullName>
    </submittedName>
</protein>
<accession>A0A1H2L9D4</accession>
<feature type="compositionally biased region" description="Pro residues" evidence="1">
    <location>
        <begin position="261"/>
        <end position="279"/>
    </location>
</feature>
<reference evidence="3" key="1">
    <citation type="submission" date="2016-10" db="EMBL/GenBank/DDBJ databases">
        <authorList>
            <person name="Varghese N."/>
            <person name="Submissions S."/>
        </authorList>
    </citation>
    <scope>NUCLEOTIDE SEQUENCE [LARGE SCALE GENOMIC DNA]</scope>
    <source>
        <strain evidence="3">DSM 45079</strain>
    </source>
</reference>
<feature type="region of interest" description="Disordered" evidence="1">
    <location>
        <begin position="173"/>
        <end position="208"/>
    </location>
</feature>
<evidence type="ECO:0000313" key="3">
    <source>
        <dbReference type="Proteomes" id="UP000182977"/>
    </source>
</evidence>
<dbReference type="Proteomes" id="UP000182977">
    <property type="component" value="Chromosome I"/>
</dbReference>